<reference evidence="1" key="3">
    <citation type="submission" date="2023-05" db="EMBL/GenBank/DDBJ databases">
        <authorList>
            <person name="Smith C.H."/>
        </authorList>
    </citation>
    <scope>NUCLEOTIDE SEQUENCE</scope>
    <source>
        <strain evidence="1">CHS0354</strain>
        <tissue evidence="1">Mantle</tissue>
    </source>
</reference>
<reference evidence="1" key="2">
    <citation type="journal article" date="2021" name="Genome Biol. Evol.">
        <title>Developing a high-quality reference genome for a parasitic bivalve with doubly uniparental inheritance (Bivalvia: Unionida).</title>
        <authorList>
            <person name="Smith C.H."/>
        </authorList>
    </citation>
    <scope>NUCLEOTIDE SEQUENCE</scope>
    <source>
        <strain evidence="1">CHS0354</strain>
        <tissue evidence="1">Mantle</tissue>
    </source>
</reference>
<dbReference type="AlphaFoldDB" id="A0AAE0VMA3"/>
<name>A0AAE0VMA3_9BIVA</name>
<dbReference type="Proteomes" id="UP001195483">
    <property type="component" value="Unassembled WGS sequence"/>
</dbReference>
<proteinExistence type="predicted"/>
<evidence type="ECO:0000313" key="2">
    <source>
        <dbReference type="Proteomes" id="UP001195483"/>
    </source>
</evidence>
<accession>A0AAE0VMA3</accession>
<comment type="caution">
    <text evidence="1">The sequence shown here is derived from an EMBL/GenBank/DDBJ whole genome shotgun (WGS) entry which is preliminary data.</text>
</comment>
<sequence length="100" mass="11371">MGQQIKSIEQVYRHEAIPIFPYPVRQPKGVESARLKEPCPMNIYQSAKLTVMRNAAYNVGISARRSFTFNSHEICMLLLLSISLEYVEIPVPSTEVTSTR</sequence>
<dbReference type="EMBL" id="JAEAOA010001522">
    <property type="protein sequence ID" value="KAK3583483.1"/>
    <property type="molecule type" value="Genomic_DNA"/>
</dbReference>
<evidence type="ECO:0000313" key="1">
    <source>
        <dbReference type="EMBL" id="KAK3583483.1"/>
    </source>
</evidence>
<gene>
    <name evidence="1" type="ORF">CHS0354_025616</name>
</gene>
<reference evidence="1" key="1">
    <citation type="journal article" date="2021" name="Genome Biol. Evol.">
        <title>A High-Quality Reference Genome for a Parasitic Bivalve with Doubly Uniparental Inheritance (Bivalvia: Unionida).</title>
        <authorList>
            <person name="Smith C.H."/>
        </authorList>
    </citation>
    <scope>NUCLEOTIDE SEQUENCE</scope>
    <source>
        <strain evidence="1">CHS0354</strain>
    </source>
</reference>
<organism evidence="1 2">
    <name type="scientific">Potamilus streckersoni</name>
    <dbReference type="NCBI Taxonomy" id="2493646"/>
    <lineage>
        <taxon>Eukaryota</taxon>
        <taxon>Metazoa</taxon>
        <taxon>Spiralia</taxon>
        <taxon>Lophotrochozoa</taxon>
        <taxon>Mollusca</taxon>
        <taxon>Bivalvia</taxon>
        <taxon>Autobranchia</taxon>
        <taxon>Heteroconchia</taxon>
        <taxon>Palaeoheterodonta</taxon>
        <taxon>Unionida</taxon>
        <taxon>Unionoidea</taxon>
        <taxon>Unionidae</taxon>
        <taxon>Ambleminae</taxon>
        <taxon>Lampsilini</taxon>
        <taxon>Potamilus</taxon>
    </lineage>
</organism>
<protein>
    <submittedName>
        <fullName evidence="1">Uncharacterized protein</fullName>
    </submittedName>
</protein>
<keyword evidence="2" id="KW-1185">Reference proteome</keyword>